<dbReference type="GeneID" id="62695015"/>
<evidence type="ECO:0000256" key="5">
    <source>
        <dbReference type="ARBA" id="ARBA00022989"/>
    </source>
</evidence>
<dbReference type="Gene3D" id="1.10.3720.10">
    <property type="entry name" value="MetI-like"/>
    <property type="match status" value="1"/>
</dbReference>
<reference evidence="9 10" key="1">
    <citation type="submission" date="2019-08" db="EMBL/GenBank/DDBJ databases">
        <title>In-depth cultivation of the pig gut microbiome towards novel bacterial diversity and tailored functional studies.</title>
        <authorList>
            <person name="Wylensek D."/>
            <person name="Hitch T.C.A."/>
            <person name="Clavel T."/>
        </authorList>
    </citation>
    <scope>NUCLEOTIDE SEQUENCE [LARGE SCALE GENOMIC DNA]</scope>
    <source>
        <strain evidence="9 10">BL-389-WT-3D</strain>
    </source>
</reference>
<keyword evidence="5 7" id="KW-1133">Transmembrane helix</keyword>
<evidence type="ECO:0000313" key="9">
    <source>
        <dbReference type="EMBL" id="MSS40788.1"/>
    </source>
</evidence>
<keyword evidence="4 7" id="KW-0812">Transmembrane</keyword>
<gene>
    <name evidence="9" type="ORF">FYJ37_10620</name>
</gene>
<evidence type="ECO:0000256" key="2">
    <source>
        <dbReference type="ARBA" id="ARBA00022448"/>
    </source>
</evidence>
<dbReference type="GO" id="GO:0005886">
    <property type="term" value="C:plasma membrane"/>
    <property type="evidence" value="ECO:0007669"/>
    <property type="project" value="UniProtKB-SubCell"/>
</dbReference>
<evidence type="ECO:0000256" key="7">
    <source>
        <dbReference type="RuleBase" id="RU363032"/>
    </source>
</evidence>
<feature type="transmembrane region" description="Helical" evidence="7">
    <location>
        <begin position="78"/>
        <end position="97"/>
    </location>
</feature>
<protein>
    <submittedName>
        <fullName evidence="9">Carbohydrate ABC transporter permease</fullName>
    </submittedName>
</protein>
<feature type="transmembrane region" description="Helical" evidence="7">
    <location>
        <begin position="145"/>
        <end position="165"/>
    </location>
</feature>
<keyword evidence="3" id="KW-1003">Cell membrane</keyword>
<dbReference type="Pfam" id="PF00528">
    <property type="entry name" value="BPD_transp_1"/>
    <property type="match status" value="1"/>
</dbReference>
<dbReference type="InterPro" id="IPR050901">
    <property type="entry name" value="BP-dep_ABC_trans_perm"/>
</dbReference>
<dbReference type="SUPFAM" id="SSF161098">
    <property type="entry name" value="MetI-like"/>
    <property type="match status" value="1"/>
</dbReference>
<sequence length="280" mass="30945">MKKKNGRKIITVILVILVCIFALFPFIWMISTSFKPAQEVYSSTPSFIPKNPTANGYKEMLTTKSTTFDFMQWTVNSVIVSLLTTLFSMVIAALGGYGISRFRFRGRNALSYIILTTQVLPGSLLIIPLYIIMGNMQLLDTRMGLVMAYATFSVPFCTWMMKGFFDSIPVSLEEAAKVDGAGRFRCFATVVMPLTIPGLVATGLFSFITGWNEYLFASTFMKSYENWTLPIGIASFQGQYATNWGTLMAGAVLITIPVVILFLALQKHLVGGMTAGAVKQ</sequence>
<dbReference type="AlphaFoldDB" id="A0A844F3X7"/>
<feature type="transmembrane region" description="Helical" evidence="7">
    <location>
        <begin position="186"/>
        <end position="208"/>
    </location>
</feature>
<evidence type="ECO:0000256" key="3">
    <source>
        <dbReference type="ARBA" id="ARBA00022475"/>
    </source>
</evidence>
<dbReference type="RefSeq" id="WP_004606390.1">
    <property type="nucleotide sequence ID" value="NZ_AP024846.1"/>
</dbReference>
<feature type="domain" description="ABC transmembrane type-1" evidence="8">
    <location>
        <begin position="74"/>
        <end position="265"/>
    </location>
</feature>
<comment type="subcellular location">
    <subcellularLocation>
        <location evidence="1 7">Cell membrane</location>
        <topology evidence="1 7">Multi-pass membrane protein</topology>
    </subcellularLocation>
</comment>
<dbReference type="PROSITE" id="PS50928">
    <property type="entry name" value="ABC_TM1"/>
    <property type="match status" value="1"/>
</dbReference>
<dbReference type="GO" id="GO:0055085">
    <property type="term" value="P:transmembrane transport"/>
    <property type="evidence" value="ECO:0007669"/>
    <property type="project" value="InterPro"/>
</dbReference>
<feature type="transmembrane region" description="Helical" evidence="7">
    <location>
        <begin position="109"/>
        <end position="133"/>
    </location>
</feature>
<comment type="similarity">
    <text evidence="7">Belongs to the binding-protein-dependent transport system permease family.</text>
</comment>
<keyword evidence="2 7" id="KW-0813">Transport</keyword>
<keyword evidence="6 7" id="KW-0472">Membrane</keyword>
<dbReference type="EMBL" id="VUMB01000020">
    <property type="protein sequence ID" value="MSS40788.1"/>
    <property type="molecule type" value="Genomic_DNA"/>
</dbReference>
<name>A0A844F3X7_CLOSV</name>
<feature type="transmembrane region" description="Helical" evidence="7">
    <location>
        <begin position="12"/>
        <end position="31"/>
    </location>
</feature>
<dbReference type="PANTHER" id="PTHR32243">
    <property type="entry name" value="MALTOSE TRANSPORT SYSTEM PERMEASE-RELATED"/>
    <property type="match status" value="1"/>
</dbReference>
<evidence type="ECO:0000256" key="4">
    <source>
        <dbReference type="ARBA" id="ARBA00022692"/>
    </source>
</evidence>
<proteinExistence type="inferred from homology"/>
<evidence type="ECO:0000256" key="6">
    <source>
        <dbReference type="ARBA" id="ARBA00023136"/>
    </source>
</evidence>
<dbReference type="Proteomes" id="UP000462363">
    <property type="component" value="Unassembled WGS sequence"/>
</dbReference>
<dbReference type="InterPro" id="IPR000515">
    <property type="entry name" value="MetI-like"/>
</dbReference>
<dbReference type="PANTHER" id="PTHR32243:SF18">
    <property type="entry name" value="INNER MEMBRANE ABC TRANSPORTER PERMEASE PROTEIN YCJP"/>
    <property type="match status" value="1"/>
</dbReference>
<evidence type="ECO:0000256" key="1">
    <source>
        <dbReference type="ARBA" id="ARBA00004651"/>
    </source>
</evidence>
<accession>A0A844F3X7</accession>
<evidence type="ECO:0000313" key="10">
    <source>
        <dbReference type="Proteomes" id="UP000462363"/>
    </source>
</evidence>
<dbReference type="CDD" id="cd06261">
    <property type="entry name" value="TM_PBP2"/>
    <property type="match status" value="1"/>
</dbReference>
<comment type="caution">
    <text evidence="9">The sequence shown here is derived from an EMBL/GenBank/DDBJ whole genome shotgun (WGS) entry which is preliminary data.</text>
</comment>
<organism evidence="9 10">
    <name type="scientific">Clostridium scindens (strain JCM 10418 / VPI 12708)</name>
    <dbReference type="NCBI Taxonomy" id="29347"/>
    <lineage>
        <taxon>Bacteria</taxon>
        <taxon>Bacillati</taxon>
        <taxon>Bacillota</taxon>
        <taxon>Clostridia</taxon>
        <taxon>Lachnospirales</taxon>
        <taxon>Lachnospiraceae</taxon>
    </lineage>
</organism>
<dbReference type="InterPro" id="IPR035906">
    <property type="entry name" value="MetI-like_sf"/>
</dbReference>
<feature type="transmembrane region" description="Helical" evidence="7">
    <location>
        <begin position="244"/>
        <end position="265"/>
    </location>
</feature>
<evidence type="ECO:0000259" key="8">
    <source>
        <dbReference type="PROSITE" id="PS50928"/>
    </source>
</evidence>